<accession>A0ABP8ZCP4</accession>
<evidence type="ECO:0008006" key="5">
    <source>
        <dbReference type="Google" id="ProtNLM"/>
    </source>
</evidence>
<evidence type="ECO:0000313" key="4">
    <source>
        <dbReference type="Proteomes" id="UP001500822"/>
    </source>
</evidence>
<dbReference type="RefSeq" id="WP_345313760.1">
    <property type="nucleotide sequence ID" value="NZ_BAABIE010000011.1"/>
</dbReference>
<dbReference type="PANTHER" id="PTHR22683:SF1">
    <property type="entry name" value="TYPE VII SECRETION SYSTEM PROTEIN ESSC"/>
    <property type="match status" value="1"/>
</dbReference>
<keyword evidence="2" id="KW-0812">Transmembrane</keyword>
<evidence type="ECO:0000313" key="3">
    <source>
        <dbReference type="EMBL" id="GAA4753011.1"/>
    </source>
</evidence>
<proteinExistence type="predicted"/>
<feature type="transmembrane region" description="Helical" evidence="2">
    <location>
        <begin position="39"/>
        <end position="60"/>
    </location>
</feature>
<dbReference type="EMBL" id="BAABIE010000011">
    <property type="protein sequence ID" value="GAA4753011.1"/>
    <property type="molecule type" value="Genomic_DNA"/>
</dbReference>
<keyword evidence="4" id="KW-1185">Reference proteome</keyword>
<keyword evidence="2" id="KW-0472">Membrane</keyword>
<dbReference type="NCBIfam" id="TIGR03924">
    <property type="entry name" value="T7SS_EccC_a"/>
    <property type="match status" value="1"/>
</dbReference>
<protein>
    <recommendedName>
        <fullName evidence="5">Type VII secretion protein EccC</fullName>
    </recommendedName>
</protein>
<organism evidence="3 4">
    <name type="scientific">Gordonia alkaliphila</name>
    <dbReference type="NCBI Taxonomy" id="1053547"/>
    <lineage>
        <taxon>Bacteria</taxon>
        <taxon>Bacillati</taxon>
        <taxon>Actinomycetota</taxon>
        <taxon>Actinomycetes</taxon>
        <taxon>Mycobacteriales</taxon>
        <taxon>Gordoniaceae</taxon>
        <taxon>Gordonia</taxon>
    </lineage>
</organism>
<comment type="subcellular location">
    <subcellularLocation>
        <location evidence="1">Cell membrane</location>
        <topology evidence="1">Multi-pass membrane protein</topology>
    </subcellularLocation>
</comment>
<keyword evidence="2" id="KW-1133">Transmembrane helix</keyword>
<feature type="transmembrane region" description="Helical" evidence="2">
    <location>
        <begin position="72"/>
        <end position="92"/>
    </location>
</feature>
<dbReference type="InterPro" id="IPR050206">
    <property type="entry name" value="FtsK/SpoIIIE/SftA"/>
</dbReference>
<dbReference type="InterPro" id="IPR023836">
    <property type="entry name" value="EccCa-like_Actinobacteria"/>
</dbReference>
<dbReference type="InterPro" id="IPR027417">
    <property type="entry name" value="P-loop_NTPase"/>
</dbReference>
<comment type="caution">
    <text evidence="3">The sequence shown here is derived from an EMBL/GenBank/DDBJ whole genome shotgun (WGS) entry which is preliminary data.</text>
</comment>
<dbReference type="Proteomes" id="UP001500822">
    <property type="component" value="Unassembled WGS sequence"/>
</dbReference>
<dbReference type="PANTHER" id="PTHR22683">
    <property type="entry name" value="SPORULATION PROTEIN RELATED"/>
    <property type="match status" value="1"/>
</dbReference>
<dbReference type="Gene3D" id="3.40.50.300">
    <property type="entry name" value="P-loop containing nucleotide triphosphate hydrolases"/>
    <property type="match status" value="2"/>
</dbReference>
<sequence length="496" mass="52054">MGTTVAFVRPRRVSQPVAPGGELVLTGPPEVARGAPQSMLVRLLPVVMVVAVVGMVALMMMTGGRGALSNPLFLMFPLMMVMSMVGMLASGGRGGPARSAELNEDRKDYLRYLSQTRESVGTTVRDQRTCAAWSHPAPETLPVLLGTVRMWERRPGDADFLQIRLGVGTQPLATALVPPEVAPAEDLEPVCALALRRFVQTHAAVPQLASAVSLRGFPAVGVSGPRDAALGLVRAMLGALAVLHGPDHVLIAIAAEDPGAPDWDWAKWLPHVAHPTERDRLGAARMLYDSLDALETDLADDLAERGRFSRSAPPVGARPHLIVVLDGGPRTGDEELAVGAGREGLTVLDLRPDPESLAARRGLRLVVEAGSVSAQTVAGVERFASADTLSLGRAEALARGLARFRPASSLPLPGLDISQVATDPGLPALLGISDAGAFDPQRAWAGRSAQQRLRVPIGYTVDGTPVDLDLKESAHGGMGPHGLCIGATGSGNGQQR</sequence>
<name>A0ABP8ZCP4_9ACTN</name>
<gene>
    <name evidence="3" type="ORF">GCM10023217_25240</name>
</gene>
<evidence type="ECO:0000256" key="2">
    <source>
        <dbReference type="SAM" id="Phobius"/>
    </source>
</evidence>
<evidence type="ECO:0000256" key="1">
    <source>
        <dbReference type="ARBA" id="ARBA00004651"/>
    </source>
</evidence>
<reference evidence="4" key="1">
    <citation type="journal article" date="2019" name="Int. J. Syst. Evol. Microbiol.">
        <title>The Global Catalogue of Microorganisms (GCM) 10K type strain sequencing project: providing services to taxonomists for standard genome sequencing and annotation.</title>
        <authorList>
            <consortium name="The Broad Institute Genomics Platform"/>
            <consortium name="The Broad Institute Genome Sequencing Center for Infectious Disease"/>
            <person name="Wu L."/>
            <person name="Ma J."/>
        </authorList>
    </citation>
    <scope>NUCLEOTIDE SEQUENCE [LARGE SCALE GENOMIC DNA]</scope>
    <source>
        <strain evidence="4">JCM 18077</strain>
    </source>
</reference>